<feature type="region of interest" description="Disordered" evidence="1">
    <location>
        <begin position="1"/>
        <end position="25"/>
    </location>
</feature>
<dbReference type="AlphaFoldDB" id="A0A9P9JL30"/>
<comment type="caution">
    <text evidence="2">The sequence shown here is derived from an EMBL/GenBank/DDBJ whole genome shotgun (WGS) entry which is preliminary data.</text>
</comment>
<proteinExistence type="predicted"/>
<evidence type="ECO:0000256" key="1">
    <source>
        <dbReference type="SAM" id="MobiDB-lite"/>
    </source>
</evidence>
<sequence length="565" mass="62267">MIRTTVARRKPQVAIPPIEGGQHQRPWKPFIRKEAPDGGIYYTINRHGRSKPKQPKPSELFEVSDLLLDLEDIDSPHVRPVTEDDEARLRAVSAVNPAHERLKARLAVAEEQINRSRHKAFEISSKPANAWRLTSHDILSVALRGAPVTPLVGLDEQAQPKVAGALTAAEELDPRKGQDTLHTVCSENGIPENGLKDDERVLQWLKFRQSSLQREHQQMPGPPSPNQFVVALKEQNSIASIRRLVSSSLSSGLSATFFQPPPRHSGQKPGRSQPDLSLKVREACGNVLDQLQPDHPGCLETMTFLGNLRQRLSEDGVHLGLPLCGLGLRLSASIANSDATLEYLMAGFKHDIWTQMPQATMADVLFAFETYSRHLTTPTEAPLDVSSRETLFQILTGVGEASEVSPESFRSLALFYLETSPSGERSEAAAAWKAYISILGQLGAVATLWKEWHLMGGGHERKTQTRKNSQHQLIDVGEEDLVAAARAALSVVALREVAVPAQLELAECAVLDWESIEMQNPDAWLRTQENARPIAGFSRDDTRVALDLPLDGWLEAVQRAAAASE</sequence>
<dbReference type="Proteomes" id="UP000738349">
    <property type="component" value="Unassembled WGS sequence"/>
</dbReference>
<protein>
    <submittedName>
        <fullName evidence="2">Uncharacterized protein</fullName>
    </submittedName>
</protein>
<organism evidence="2 3">
    <name type="scientific">Dactylonectria macrodidyma</name>
    <dbReference type="NCBI Taxonomy" id="307937"/>
    <lineage>
        <taxon>Eukaryota</taxon>
        <taxon>Fungi</taxon>
        <taxon>Dikarya</taxon>
        <taxon>Ascomycota</taxon>
        <taxon>Pezizomycotina</taxon>
        <taxon>Sordariomycetes</taxon>
        <taxon>Hypocreomycetidae</taxon>
        <taxon>Hypocreales</taxon>
        <taxon>Nectriaceae</taxon>
        <taxon>Dactylonectria</taxon>
    </lineage>
</organism>
<dbReference type="EMBL" id="JAGMUV010000002">
    <property type="protein sequence ID" value="KAH7170432.1"/>
    <property type="molecule type" value="Genomic_DNA"/>
</dbReference>
<reference evidence="2" key="1">
    <citation type="journal article" date="2021" name="Nat. Commun.">
        <title>Genetic determinants of endophytism in the Arabidopsis root mycobiome.</title>
        <authorList>
            <person name="Mesny F."/>
            <person name="Miyauchi S."/>
            <person name="Thiergart T."/>
            <person name="Pickel B."/>
            <person name="Atanasova L."/>
            <person name="Karlsson M."/>
            <person name="Huettel B."/>
            <person name="Barry K.W."/>
            <person name="Haridas S."/>
            <person name="Chen C."/>
            <person name="Bauer D."/>
            <person name="Andreopoulos W."/>
            <person name="Pangilinan J."/>
            <person name="LaButti K."/>
            <person name="Riley R."/>
            <person name="Lipzen A."/>
            <person name="Clum A."/>
            <person name="Drula E."/>
            <person name="Henrissat B."/>
            <person name="Kohler A."/>
            <person name="Grigoriev I.V."/>
            <person name="Martin F.M."/>
            <person name="Hacquard S."/>
        </authorList>
    </citation>
    <scope>NUCLEOTIDE SEQUENCE</scope>
    <source>
        <strain evidence="2">MPI-CAGE-AT-0147</strain>
    </source>
</reference>
<evidence type="ECO:0000313" key="3">
    <source>
        <dbReference type="Proteomes" id="UP000738349"/>
    </source>
</evidence>
<dbReference type="OrthoDB" id="4581301at2759"/>
<gene>
    <name evidence="2" type="ORF">EDB81DRAFT_775426</name>
</gene>
<evidence type="ECO:0000313" key="2">
    <source>
        <dbReference type="EMBL" id="KAH7170432.1"/>
    </source>
</evidence>
<keyword evidence="3" id="KW-1185">Reference proteome</keyword>
<name>A0A9P9JL30_9HYPO</name>
<feature type="compositionally biased region" description="Basic residues" evidence="1">
    <location>
        <begin position="1"/>
        <end position="11"/>
    </location>
</feature>
<accession>A0A9P9JL30</accession>